<evidence type="ECO:0000259" key="5">
    <source>
        <dbReference type="PROSITE" id="PS50145"/>
    </source>
</evidence>
<dbReference type="GO" id="GO:0005164">
    <property type="term" value="F:tumor necrosis factor receptor binding"/>
    <property type="evidence" value="ECO:0007669"/>
    <property type="project" value="TreeGrafter"/>
</dbReference>
<organism evidence="6 7">
    <name type="scientific">Desmophyllum pertusum</name>
    <dbReference type="NCBI Taxonomy" id="174260"/>
    <lineage>
        <taxon>Eukaryota</taxon>
        <taxon>Metazoa</taxon>
        <taxon>Cnidaria</taxon>
        <taxon>Anthozoa</taxon>
        <taxon>Hexacorallia</taxon>
        <taxon>Scleractinia</taxon>
        <taxon>Caryophylliina</taxon>
        <taxon>Caryophylliidae</taxon>
        <taxon>Desmophyllum</taxon>
    </lineage>
</organism>
<evidence type="ECO:0000256" key="4">
    <source>
        <dbReference type="PROSITE-ProRule" id="PRU00207"/>
    </source>
</evidence>
<dbReference type="SUPFAM" id="SSF49599">
    <property type="entry name" value="TRAF domain-like"/>
    <property type="match status" value="1"/>
</dbReference>
<feature type="zinc finger region" description="TRAF-type" evidence="4">
    <location>
        <begin position="159"/>
        <end position="212"/>
    </location>
</feature>
<dbReference type="InterPro" id="IPR001293">
    <property type="entry name" value="Znf_TRAF"/>
</dbReference>
<evidence type="ECO:0000256" key="1">
    <source>
        <dbReference type="ARBA" id="ARBA00022723"/>
    </source>
</evidence>
<evidence type="ECO:0000256" key="3">
    <source>
        <dbReference type="ARBA" id="ARBA00022833"/>
    </source>
</evidence>
<dbReference type="AlphaFoldDB" id="A0A9W9YF93"/>
<feature type="domain" description="TRAF-type" evidence="5">
    <location>
        <begin position="159"/>
        <end position="212"/>
    </location>
</feature>
<protein>
    <submittedName>
        <fullName evidence="6">TNF receptor-associated factor 3</fullName>
    </submittedName>
</protein>
<evidence type="ECO:0000313" key="7">
    <source>
        <dbReference type="Proteomes" id="UP001163046"/>
    </source>
</evidence>
<reference evidence="6" key="1">
    <citation type="submission" date="2023-01" db="EMBL/GenBank/DDBJ databases">
        <title>Genome assembly of the deep-sea coral Lophelia pertusa.</title>
        <authorList>
            <person name="Herrera S."/>
            <person name="Cordes E."/>
        </authorList>
    </citation>
    <scope>NUCLEOTIDE SEQUENCE</scope>
    <source>
        <strain evidence="6">USNM1676648</strain>
        <tissue evidence="6">Polyp</tissue>
    </source>
</reference>
<feature type="domain" description="TRAF-type" evidence="5">
    <location>
        <begin position="104"/>
        <end position="157"/>
    </location>
</feature>
<dbReference type="Gene3D" id="1.10.287.1490">
    <property type="match status" value="1"/>
</dbReference>
<dbReference type="GO" id="GO:0009898">
    <property type="term" value="C:cytoplasmic side of plasma membrane"/>
    <property type="evidence" value="ECO:0007669"/>
    <property type="project" value="TreeGrafter"/>
</dbReference>
<dbReference type="Pfam" id="PF02176">
    <property type="entry name" value="zf-TRAF"/>
    <property type="match status" value="2"/>
</dbReference>
<dbReference type="PANTHER" id="PTHR10131:SF138">
    <property type="entry name" value="RE66324P"/>
    <property type="match status" value="1"/>
</dbReference>
<evidence type="ECO:0000256" key="2">
    <source>
        <dbReference type="ARBA" id="ARBA00022771"/>
    </source>
</evidence>
<dbReference type="PROSITE" id="PS50145">
    <property type="entry name" value="ZF_TRAF"/>
    <property type="match status" value="2"/>
</dbReference>
<dbReference type="OrthoDB" id="6499288at2759"/>
<dbReference type="SUPFAM" id="SSF57850">
    <property type="entry name" value="RING/U-box"/>
    <property type="match status" value="1"/>
</dbReference>
<keyword evidence="7" id="KW-1185">Reference proteome</keyword>
<dbReference type="GO" id="GO:0043122">
    <property type="term" value="P:regulation of canonical NF-kappaB signal transduction"/>
    <property type="evidence" value="ECO:0007669"/>
    <property type="project" value="TreeGrafter"/>
</dbReference>
<keyword evidence="2 4" id="KW-0863">Zinc-finger</keyword>
<keyword evidence="1 4" id="KW-0479">Metal-binding</keyword>
<name>A0A9W9YF93_9CNID</name>
<feature type="zinc finger region" description="TRAF-type" evidence="4">
    <location>
        <begin position="104"/>
        <end position="157"/>
    </location>
</feature>
<gene>
    <name evidence="6" type="primary">TRAF3_6</name>
    <name evidence="6" type="ORF">OS493_005728</name>
</gene>
<dbReference type="PANTHER" id="PTHR10131">
    <property type="entry name" value="TNF RECEPTOR ASSOCIATED FACTOR"/>
    <property type="match status" value="1"/>
</dbReference>
<evidence type="ECO:0000313" key="6">
    <source>
        <dbReference type="EMBL" id="KAJ7339335.1"/>
    </source>
</evidence>
<dbReference type="EMBL" id="MU827779">
    <property type="protein sequence ID" value="KAJ7339335.1"/>
    <property type="molecule type" value="Genomic_DNA"/>
</dbReference>
<dbReference type="InterPro" id="IPR017907">
    <property type="entry name" value="Znf_RING_CS"/>
</dbReference>
<dbReference type="Gene3D" id="3.30.40.10">
    <property type="entry name" value="Zinc/RING finger domain, C3HC4 (zinc finger)"/>
    <property type="match status" value="3"/>
</dbReference>
<dbReference type="InterPro" id="IPR013083">
    <property type="entry name" value="Znf_RING/FYVE/PHD"/>
</dbReference>
<dbReference type="GO" id="GO:0008270">
    <property type="term" value="F:zinc ion binding"/>
    <property type="evidence" value="ECO:0007669"/>
    <property type="project" value="UniProtKB-KW"/>
</dbReference>
<proteinExistence type="predicted"/>
<comment type="caution">
    <text evidence="6">The sequence shown here is derived from an EMBL/GenBank/DDBJ whole genome shotgun (WGS) entry which is preliminary data.</text>
</comment>
<dbReference type="PROSITE" id="PS00518">
    <property type="entry name" value="ZF_RING_1"/>
    <property type="match status" value="1"/>
</dbReference>
<sequence>MAGYQLSRSDLKHVPIKFICKQCTFVLCDPLQTPCAHFYCRGCLEHLKSSDTVYKCKADDEEFQLSEIFPDGCVRKEIQRLTVHCLYNDRGCDWEDKITNLEEHLAVCEYVEIPCVFDKCEAKVLKSRLAEHLEKECSQRHVECNYCSEEMPFADLEGHIKKDCQSFPIACTLCHKKDVLRGKLREHHDPENGDCEGAKAVCPFSSLGCKSREEMRLSERRHHEQTLASFHLSLLVRFVFTLSDQVGFYVNEINPLREGIAVMDRMKTTVSQLLSQVTAVVRENGNIQDEVHDLRSRVTRVEETLVEPDSVPTGQHSSIQGQYQQVRESLDEFKRKLCDLEASHGFQLDEANQAIQHQENEIVWLKRQDEKNKETLRRLMAKVETMGETLRTQKHVVRSSWFTTQRGPRT</sequence>
<keyword evidence="3 4" id="KW-0862">Zinc</keyword>
<accession>A0A9W9YF93</accession>
<keyword evidence="6" id="KW-0675">Receptor</keyword>
<dbReference type="Proteomes" id="UP001163046">
    <property type="component" value="Unassembled WGS sequence"/>
</dbReference>